<evidence type="ECO:0000313" key="2">
    <source>
        <dbReference type="Proteomes" id="UP000077098"/>
    </source>
</evidence>
<dbReference type="Pfam" id="PF04268">
    <property type="entry name" value="SoxG"/>
    <property type="match status" value="1"/>
</dbReference>
<dbReference type="InterPro" id="IPR006280">
    <property type="entry name" value="SoxG_het"/>
</dbReference>
<reference evidence="1 2" key="1">
    <citation type="submission" date="2016-05" db="EMBL/GenBank/DDBJ databases">
        <authorList>
            <person name="Lavstsen T."/>
            <person name="Jespersen J.S."/>
        </authorList>
    </citation>
    <scope>NUCLEOTIDE SEQUENCE [LARGE SCALE GENOMIC DNA]</scope>
    <source>
        <strain evidence="1 2">KCJ1736</strain>
    </source>
</reference>
<dbReference type="InterPro" id="IPR027266">
    <property type="entry name" value="TrmE/GcvT-like"/>
</dbReference>
<sequence>MADMLHAKRKSVLEDFHGGSPFVSLKPAASASRLALRARESAIPALSEALGLALRVRPKTSVTSGLRSALWLGPDEWLVIDQGESDLLAALANVSGLFSATDVSHRNNAIIVSGAGAEAALNAGCPQDLSLASFPVGACSRTVFGKAEVVLLRTADDTFRVECWRSFATYVGGLLQEAAQDVMI</sequence>
<comment type="caution">
    <text evidence="1">The sequence shown here is derived from an EMBL/GenBank/DDBJ whole genome shotgun (WGS) entry which is preliminary data.</text>
</comment>
<dbReference type="GO" id="GO:0008115">
    <property type="term" value="F:sarcosine oxidase activity"/>
    <property type="evidence" value="ECO:0007669"/>
    <property type="project" value="InterPro"/>
</dbReference>
<dbReference type="EMBL" id="LXPS01000002">
    <property type="protein sequence ID" value="OAE49511.1"/>
    <property type="molecule type" value="Genomic_DNA"/>
</dbReference>
<dbReference type="NCBIfam" id="TIGR01375">
    <property type="entry name" value="soxG"/>
    <property type="match status" value="1"/>
</dbReference>
<dbReference type="Proteomes" id="UP000077098">
    <property type="component" value="Unassembled WGS sequence"/>
</dbReference>
<name>A0A176XJU8_AGRTU</name>
<accession>A0A176XJU8</accession>
<gene>
    <name evidence="1" type="ORF">A7J57_19150</name>
</gene>
<proteinExistence type="predicted"/>
<dbReference type="Gene3D" id="3.30.70.1520">
    <property type="entry name" value="Heterotetrameric sarcosine oxidase"/>
    <property type="match status" value="1"/>
</dbReference>
<dbReference type="AlphaFoldDB" id="A0A176XJU8"/>
<organism evidence="1 2">
    <name type="scientific">Agrobacterium tumefaciens</name>
    <dbReference type="NCBI Taxonomy" id="358"/>
    <lineage>
        <taxon>Bacteria</taxon>
        <taxon>Pseudomonadati</taxon>
        <taxon>Pseudomonadota</taxon>
        <taxon>Alphaproteobacteria</taxon>
        <taxon>Hyphomicrobiales</taxon>
        <taxon>Rhizobiaceae</taxon>
        <taxon>Rhizobium/Agrobacterium group</taxon>
        <taxon>Agrobacterium</taxon>
        <taxon>Agrobacterium tumefaciens complex</taxon>
    </lineage>
</organism>
<dbReference type="GO" id="GO:1901053">
    <property type="term" value="P:sarcosine catabolic process"/>
    <property type="evidence" value="ECO:0007669"/>
    <property type="project" value="InterPro"/>
</dbReference>
<protein>
    <submittedName>
        <fullName evidence="1">Sarcosine oxidase subunit gamma</fullName>
    </submittedName>
</protein>
<dbReference type="SUPFAM" id="SSF103025">
    <property type="entry name" value="Folate-binding domain"/>
    <property type="match status" value="1"/>
</dbReference>
<dbReference type="Gene3D" id="3.30.1360.120">
    <property type="entry name" value="Probable tRNA modification gtpase trme, domain 1"/>
    <property type="match status" value="1"/>
</dbReference>
<evidence type="ECO:0000313" key="1">
    <source>
        <dbReference type="EMBL" id="OAE49511.1"/>
    </source>
</evidence>
<dbReference type="RefSeq" id="WP_063947160.1">
    <property type="nucleotide sequence ID" value="NZ_LXPS01000002.1"/>
</dbReference>
<dbReference type="InterPro" id="IPR007375">
    <property type="entry name" value="SoxG"/>
</dbReference>